<dbReference type="Proteomes" id="UP000253153">
    <property type="component" value="Unassembled WGS sequence"/>
</dbReference>
<accession>A0A366QSY7</accession>
<evidence type="ECO:0000256" key="1">
    <source>
        <dbReference type="SAM" id="MobiDB-lite"/>
    </source>
</evidence>
<dbReference type="GeneID" id="42000257"/>
<sequence length="503" mass="58621">MSYYETRLHTLPTLVQTEINVQVGLEASLRSLFKAIPSMRSHFKQYEISILHGIFRNHMPDDQERNILKDVLAIIDLGSGKYDNGDFKEMLSDRRRNELSRPPDLRQLRQIWLLISRIIILIEDYVSKATSLYPPRAYMGLPDLEWGTGSKFKGQSLETRLVSFTSLGRHEKYRLLRAFVRYQLLCEAHRTFSSRFMTKDIFESHAFDGDYAPNLLAFSSTHDYYRALWGAVFAQSGDSWLPELPTECQGAPTSLVKSPRRLLYPDNSFFDAERYFNDLSLGTEHRPDLVDELANCGLDLVCGTLNNLSEAQDWGVLFKTWLKELIMKVPKFSPWIYEMGYYPRWGRRTLEELVPEAWEFFSSEVLSSSDRDSLRPYIAENLRVHQIIADEQLELCQRPYVRQAQIYRQRAWGLFDDERLYVNATRPFPTFEQLHVLETLLDREGGPELQRQRRSQLWQDLWMGKRSSVIVGGLRQSDDSVTQSQLSGRSTPLWNTSGQRLWG</sequence>
<gene>
    <name evidence="2" type="ORF">FIESC28_10831</name>
</gene>
<dbReference type="OrthoDB" id="5102541at2759"/>
<dbReference type="EMBL" id="QKXC01000326">
    <property type="protein sequence ID" value="RBR07085.1"/>
    <property type="molecule type" value="Genomic_DNA"/>
</dbReference>
<protein>
    <submittedName>
        <fullName evidence="2">Uncharacterized protein</fullName>
    </submittedName>
</protein>
<evidence type="ECO:0000313" key="2">
    <source>
        <dbReference type="EMBL" id="RBR07085.1"/>
    </source>
</evidence>
<feature type="region of interest" description="Disordered" evidence="1">
    <location>
        <begin position="481"/>
        <end position="503"/>
    </location>
</feature>
<dbReference type="RefSeq" id="XP_031010983.1">
    <property type="nucleotide sequence ID" value="XM_031164961.1"/>
</dbReference>
<proteinExistence type="predicted"/>
<organism evidence="2 3">
    <name type="scientific">Fusarium coffeatum</name>
    <dbReference type="NCBI Taxonomy" id="231269"/>
    <lineage>
        <taxon>Eukaryota</taxon>
        <taxon>Fungi</taxon>
        <taxon>Dikarya</taxon>
        <taxon>Ascomycota</taxon>
        <taxon>Pezizomycotina</taxon>
        <taxon>Sordariomycetes</taxon>
        <taxon>Hypocreomycetidae</taxon>
        <taxon>Hypocreales</taxon>
        <taxon>Nectriaceae</taxon>
        <taxon>Fusarium</taxon>
        <taxon>Fusarium incarnatum-equiseti species complex</taxon>
    </lineage>
</organism>
<keyword evidence="3" id="KW-1185">Reference proteome</keyword>
<name>A0A366QSY7_9HYPO</name>
<comment type="caution">
    <text evidence="2">The sequence shown here is derived from an EMBL/GenBank/DDBJ whole genome shotgun (WGS) entry which is preliminary data.</text>
</comment>
<dbReference type="AlphaFoldDB" id="A0A366QSY7"/>
<reference evidence="2 3" key="1">
    <citation type="submission" date="2018-06" db="EMBL/GenBank/DDBJ databases">
        <title>Fusarium incarnatum-equiseti species complex species 28.</title>
        <authorList>
            <person name="Gardiner D.M."/>
        </authorList>
    </citation>
    <scope>NUCLEOTIDE SEQUENCE [LARGE SCALE GENOMIC DNA]</scope>
    <source>
        <strain evidence="2 3">FIESC_28</strain>
    </source>
</reference>
<evidence type="ECO:0000313" key="3">
    <source>
        <dbReference type="Proteomes" id="UP000253153"/>
    </source>
</evidence>